<sequence length="240" mass="27060">MCIYIHPEELTATVSGYESRHVRNVAGSESCAVTPTLGACASTAGWAIRLRHQPSSGFLTCETLQGPEGGLAAQLVAEVEGRPLRFTNDLDIDEDGNVYFTESSTYFQRRLSRYWLKGEKAGTSETFVILPGHPDNVRTNAKGEFWVAIHCRRTLFLHVFNLCPRLRKFIFKFPIKAQYIYTRYIGGKHHGMIVKYSEDGSLLRVLEDREGKVVRAVSEVEEHDGKLWIGSVLMPFIAVY</sequence>
<dbReference type="SUPFAM" id="SSF63829">
    <property type="entry name" value="Calcium-dependent phosphotriesterase"/>
    <property type="match status" value="1"/>
</dbReference>
<dbReference type="OMA" id="MERKSRC"/>
<evidence type="ECO:0000313" key="2">
    <source>
        <dbReference type="Proteomes" id="UP000243459"/>
    </source>
</evidence>
<dbReference type="InterPro" id="IPR011042">
    <property type="entry name" value="6-blade_b-propeller_TolB-like"/>
</dbReference>
<dbReference type="GO" id="GO:0012505">
    <property type="term" value="C:endomembrane system"/>
    <property type="evidence" value="ECO:0007669"/>
    <property type="project" value="TreeGrafter"/>
</dbReference>
<dbReference type="Gramene" id="ONK68839">
    <property type="protein sequence ID" value="ONK68839"/>
    <property type="gene ID" value="A4U43_C05F16550"/>
</dbReference>
<dbReference type="PANTHER" id="PTHR10426:SF106">
    <property type="entry name" value="PROTEIN STRICTOSIDINE SYNTHASE-LIKE 3"/>
    <property type="match status" value="1"/>
</dbReference>
<dbReference type="AlphaFoldDB" id="A0A5P1EVY7"/>
<accession>A0A5P1EVY7</accession>
<dbReference type="PANTHER" id="PTHR10426">
    <property type="entry name" value="STRICTOSIDINE SYNTHASE-RELATED"/>
    <property type="match status" value="1"/>
</dbReference>
<proteinExistence type="predicted"/>
<dbReference type="Gene3D" id="2.120.10.30">
    <property type="entry name" value="TolB, C-terminal domain"/>
    <property type="match status" value="2"/>
</dbReference>
<reference evidence="2" key="1">
    <citation type="journal article" date="2017" name="Nat. Commun.">
        <title>The asparagus genome sheds light on the origin and evolution of a young Y chromosome.</title>
        <authorList>
            <person name="Harkess A."/>
            <person name="Zhou J."/>
            <person name="Xu C."/>
            <person name="Bowers J.E."/>
            <person name="Van der Hulst R."/>
            <person name="Ayyampalayam S."/>
            <person name="Mercati F."/>
            <person name="Riccardi P."/>
            <person name="McKain M.R."/>
            <person name="Kakrana A."/>
            <person name="Tang H."/>
            <person name="Ray J."/>
            <person name="Groenendijk J."/>
            <person name="Arikit S."/>
            <person name="Mathioni S.M."/>
            <person name="Nakano M."/>
            <person name="Shan H."/>
            <person name="Telgmann-Rauber A."/>
            <person name="Kanno A."/>
            <person name="Yue Z."/>
            <person name="Chen H."/>
            <person name="Li W."/>
            <person name="Chen Y."/>
            <person name="Xu X."/>
            <person name="Zhang Y."/>
            <person name="Luo S."/>
            <person name="Chen H."/>
            <person name="Gao J."/>
            <person name="Mao Z."/>
            <person name="Pires J.C."/>
            <person name="Luo M."/>
            <person name="Kudrna D."/>
            <person name="Wing R.A."/>
            <person name="Meyers B.C."/>
            <person name="Yi K."/>
            <person name="Kong H."/>
            <person name="Lavrijsen P."/>
            <person name="Sunseri F."/>
            <person name="Falavigna A."/>
            <person name="Ye Y."/>
            <person name="Leebens-Mack J.H."/>
            <person name="Chen G."/>
        </authorList>
    </citation>
    <scope>NUCLEOTIDE SEQUENCE [LARGE SCALE GENOMIC DNA]</scope>
    <source>
        <strain evidence="2">cv. DH0086</strain>
    </source>
</reference>
<dbReference type="Proteomes" id="UP000243459">
    <property type="component" value="Chromosome 5"/>
</dbReference>
<dbReference type="GO" id="GO:0016787">
    <property type="term" value="F:hydrolase activity"/>
    <property type="evidence" value="ECO:0007669"/>
    <property type="project" value="TreeGrafter"/>
</dbReference>
<gene>
    <name evidence="1" type="ORF">A4U43_C05F16550</name>
</gene>
<organism evidence="1 2">
    <name type="scientific">Asparagus officinalis</name>
    <name type="common">Garden asparagus</name>
    <dbReference type="NCBI Taxonomy" id="4686"/>
    <lineage>
        <taxon>Eukaryota</taxon>
        <taxon>Viridiplantae</taxon>
        <taxon>Streptophyta</taxon>
        <taxon>Embryophyta</taxon>
        <taxon>Tracheophyta</taxon>
        <taxon>Spermatophyta</taxon>
        <taxon>Magnoliopsida</taxon>
        <taxon>Liliopsida</taxon>
        <taxon>Asparagales</taxon>
        <taxon>Asparagaceae</taxon>
        <taxon>Asparagoideae</taxon>
        <taxon>Asparagus</taxon>
    </lineage>
</organism>
<keyword evidence="2" id="KW-1185">Reference proteome</keyword>
<protein>
    <recommendedName>
        <fullName evidence="3">Strictosidine synthase conserved region domain-containing protein</fullName>
    </recommendedName>
</protein>
<dbReference type="EMBL" id="CM007385">
    <property type="protein sequence ID" value="ONK68839.1"/>
    <property type="molecule type" value="Genomic_DNA"/>
</dbReference>
<name>A0A5P1EVY7_ASPOF</name>
<evidence type="ECO:0008006" key="3">
    <source>
        <dbReference type="Google" id="ProtNLM"/>
    </source>
</evidence>
<evidence type="ECO:0000313" key="1">
    <source>
        <dbReference type="EMBL" id="ONK68839.1"/>
    </source>
</evidence>